<evidence type="ECO:0000313" key="2">
    <source>
        <dbReference type="EMBL" id="PLW36678.1"/>
    </source>
</evidence>
<dbReference type="EMBL" id="PGCI01000156">
    <property type="protein sequence ID" value="PLW36678.1"/>
    <property type="molecule type" value="Genomic_DNA"/>
</dbReference>
<dbReference type="AlphaFoldDB" id="A0A2N5UG18"/>
<accession>A0A2N5UG18</accession>
<organism evidence="2 3">
    <name type="scientific">Puccinia coronata f. sp. avenae</name>
    <dbReference type="NCBI Taxonomy" id="200324"/>
    <lineage>
        <taxon>Eukaryota</taxon>
        <taxon>Fungi</taxon>
        <taxon>Dikarya</taxon>
        <taxon>Basidiomycota</taxon>
        <taxon>Pucciniomycotina</taxon>
        <taxon>Pucciniomycetes</taxon>
        <taxon>Pucciniales</taxon>
        <taxon>Pucciniaceae</taxon>
        <taxon>Puccinia</taxon>
    </lineage>
</organism>
<feature type="region of interest" description="Disordered" evidence="1">
    <location>
        <begin position="555"/>
        <end position="609"/>
    </location>
</feature>
<feature type="region of interest" description="Disordered" evidence="1">
    <location>
        <begin position="1"/>
        <end position="189"/>
    </location>
</feature>
<sequence>MLAIKSLSTSSSPPVTPTSHSQPHRQCTLNAVYQEPRALSVSPGSPKNSASPTLSVSAPIINGQGDSLPEGNKNKNVVICETPVKQNVRNGNRSPPKTTQGVVSGTPRAQPNGSKLPVPFTKSTQKEALSGDSGLNSGAAGPSTKAVKPPAKQNMKKPPVGTSPGKETYSKDSTSLKSASNGSPTVNLNSADQSVIVPIPIAKQIVQVALERDGPPQSIPITKLDPAPATAKKVQIVAPLTESKQEPSALPKGDIPASNPGDLPPMAELASSLVPALAATPPPSFDYGLIELPLPAAGHGEPHTQRELFRSGLLNINNIGSPSGFLDVSPQLLKLLCEMVAWSKLPGQSDLAIKLIAQLFNLPDKTSVYAEPLFISCNGIQTAALCDALIQHSFKGMCPSQAKFLFAFDFLALFPSILAPHWVSCAIKICTLKSGLGSLVLVNKPYQPQLDSSDSKMPSGNTSAPPVQFAPLPPVQDTRLSDFQTVTLHALDESSWELTLSPEQSFESNQQYDNYQLLSLLAINCQSIKMISSPDAGRTSAVAVDHTRTRTVVQHERYNRSRSQTESNNESDSVTLGSTDTIKTASDSRSDFPAESDVKGNDKSDSVTLGSTNTIEIASGSGSDFPVESDVEGGLVTLGSKDTIDTDKEEVAESSMEVINKPNKDASIEESNDSMTIVGVEDMEEYELVASYEEQPINEEEVNELDSEFEIDVKNEVANS</sequence>
<evidence type="ECO:0000313" key="3">
    <source>
        <dbReference type="Proteomes" id="UP000235392"/>
    </source>
</evidence>
<gene>
    <name evidence="2" type="ORF">PCASD_14117</name>
</gene>
<feature type="compositionally biased region" description="Polar residues" evidence="1">
    <location>
        <begin position="171"/>
        <end position="189"/>
    </location>
</feature>
<feature type="compositionally biased region" description="Polar residues" evidence="1">
    <location>
        <begin position="42"/>
        <end position="56"/>
    </location>
</feature>
<dbReference type="Proteomes" id="UP000235392">
    <property type="component" value="Unassembled WGS sequence"/>
</dbReference>
<name>A0A2N5UG18_9BASI</name>
<comment type="caution">
    <text evidence="2">The sequence shown here is derived from an EMBL/GenBank/DDBJ whole genome shotgun (WGS) entry which is preliminary data.</text>
</comment>
<evidence type="ECO:0000256" key="1">
    <source>
        <dbReference type="SAM" id="MobiDB-lite"/>
    </source>
</evidence>
<feature type="compositionally biased region" description="Polar residues" evidence="1">
    <location>
        <begin position="84"/>
        <end position="113"/>
    </location>
</feature>
<reference evidence="2 3" key="1">
    <citation type="submission" date="2017-11" db="EMBL/GenBank/DDBJ databases">
        <title>De novo assembly and phasing of dikaryotic genomes from two isolates of Puccinia coronata f. sp. avenae, the causal agent of oat crown rust.</title>
        <authorList>
            <person name="Miller M.E."/>
            <person name="Zhang Y."/>
            <person name="Omidvar V."/>
            <person name="Sperschneider J."/>
            <person name="Schwessinger B."/>
            <person name="Raley C."/>
            <person name="Palmer J.M."/>
            <person name="Garnica D."/>
            <person name="Upadhyaya N."/>
            <person name="Rathjen J."/>
            <person name="Taylor J.M."/>
            <person name="Park R.F."/>
            <person name="Dodds P.N."/>
            <person name="Hirsch C.D."/>
            <person name="Kianian S.F."/>
            <person name="Figueroa M."/>
        </authorList>
    </citation>
    <scope>NUCLEOTIDE SEQUENCE [LARGE SCALE GENOMIC DNA]</scope>
    <source>
        <strain evidence="2">12SD80</strain>
    </source>
</reference>
<feature type="compositionally biased region" description="Polar residues" evidence="1">
    <location>
        <begin position="561"/>
        <end position="585"/>
    </location>
</feature>
<feature type="region of interest" description="Disordered" evidence="1">
    <location>
        <begin position="239"/>
        <end position="261"/>
    </location>
</feature>
<proteinExistence type="predicted"/>
<feature type="compositionally biased region" description="Low complexity" evidence="1">
    <location>
        <begin position="1"/>
        <end position="21"/>
    </location>
</feature>
<feature type="compositionally biased region" description="Basic and acidic residues" evidence="1">
    <location>
        <begin position="586"/>
        <end position="605"/>
    </location>
</feature>
<protein>
    <submittedName>
        <fullName evidence="2">Uncharacterized protein</fullName>
    </submittedName>
</protein>